<keyword evidence="1" id="KW-0732">Signal</keyword>
<dbReference type="AlphaFoldDB" id="A0A834XR90"/>
<reference evidence="2 3" key="1">
    <citation type="submission" date="2020-08" db="EMBL/GenBank/DDBJ databases">
        <title>Aphidius gifuensis genome sequencing and assembly.</title>
        <authorList>
            <person name="Du Z."/>
        </authorList>
    </citation>
    <scope>NUCLEOTIDE SEQUENCE [LARGE SCALE GENOMIC DNA]</scope>
    <source>
        <strain evidence="2">YNYX2018</strain>
        <tissue evidence="2">Adults</tissue>
    </source>
</reference>
<sequence>MRRLVLSLVWLALVESITVKVPEKNQAMPETTKVKRYLNHGIIPTTPPCPTPYYQHYDMPKLPTPYLPPVYGPPKPVYGPPKPVYGPPAQSPLKQYIYQSSNEYIPKPSLEWMKPQVTIPVYNQQQYKHETIQVQPMIKEQNNYWQMPQTQHAYAPNYHVPMYLPTQKDWIKPLNYHSAQANNFNNPGIIYKDDHPKDCKPCTNNQISYQSIHQRISSPQIIHVQPTYAKPIIHQAPIRPNLHYLPTAPIVKHHEHIEPCDK</sequence>
<dbReference type="Proteomes" id="UP000639338">
    <property type="component" value="Unassembled WGS sequence"/>
</dbReference>
<evidence type="ECO:0000313" key="2">
    <source>
        <dbReference type="EMBL" id="KAF7991103.1"/>
    </source>
</evidence>
<organism evidence="2 3">
    <name type="scientific">Aphidius gifuensis</name>
    <name type="common">Parasitoid wasp</name>
    <dbReference type="NCBI Taxonomy" id="684658"/>
    <lineage>
        <taxon>Eukaryota</taxon>
        <taxon>Metazoa</taxon>
        <taxon>Ecdysozoa</taxon>
        <taxon>Arthropoda</taxon>
        <taxon>Hexapoda</taxon>
        <taxon>Insecta</taxon>
        <taxon>Pterygota</taxon>
        <taxon>Neoptera</taxon>
        <taxon>Endopterygota</taxon>
        <taxon>Hymenoptera</taxon>
        <taxon>Apocrita</taxon>
        <taxon>Ichneumonoidea</taxon>
        <taxon>Braconidae</taxon>
        <taxon>Aphidiinae</taxon>
        <taxon>Aphidius</taxon>
    </lineage>
</organism>
<name>A0A834XR90_APHGI</name>
<gene>
    <name evidence="2" type="ORF">HCN44_002665</name>
</gene>
<keyword evidence="3" id="KW-1185">Reference proteome</keyword>
<evidence type="ECO:0000256" key="1">
    <source>
        <dbReference type="SAM" id="SignalP"/>
    </source>
</evidence>
<dbReference type="EMBL" id="JACMRX010000004">
    <property type="protein sequence ID" value="KAF7991103.1"/>
    <property type="molecule type" value="Genomic_DNA"/>
</dbReference>
<comment type="caution">
    <text evidence="2">The sequence shown here is derived from an EMBL/GenBank/DDBJ whole genome shotgun (WGS) entry which is preliminary data.</text>
</comment>
<feature type="signal peptide" evidence="1">
    <location>
        <begin position="1"/>
        <end position="16"/>
    </location>
</feature>
<proteinExistence type="predicted"/>
<protein>
    <submittedName>
        <fullName evidence="2">Uncharacterized protein</fullName>
    </submittedName>
</protein>
<accession>A0A834XR90</accession>
<evidence type="ECO:0000313" key="3">
    <source>
        <dbReference type="Proteomes" id="UP000639338"/>
    </source>
</evidence>
<feature type="chain" id="PRO_5032582183" evidence="1">
    <location>
        <begin position="17"/>
        <end position="262"/>
    </location>
</feature>